<dbReference type="Gene3D" id="3.40.50.1580">
    <property type="entry name" value="Nucleoside phosphorylase domain"/>
    <property type="match status" value="1"/>
</dbReference>
<dbReference type="GO" id="GO:0008782">
    <property type="term" value="F:adenosylhomocysteine nucleosidase activity"/>
    <property type="evidence" value="ECO:0007669"/>
    <property type="project" value="UniProtKB-EC"/>
</dbReference>
<dbReference type="SUPFAM" id="SSF53167">
    <property type="entry name" value="Purine and uridine phosphorylases"/>
    <property type="match status" value="1"/>
</dbReference>
<dbReference type="RefSeq" id="WP_035419449.1">
    <property type="nucleotide sequence ID" value="NZ_JAFBCV010000009.1"/>
</dbReference>
<accession>A0ABS2SVN6</accession>
<dbReference type="InterPro" id="IPR035994">
    <property type="entry name" value="Nucleoside_phosphorylase_sf"/>
</dbReference>
<dbReference type="EC" id="3.2.2.30" evidence="2"/>
<sequence>MIGISIATNWEFEAALDYFIIKDNERFRYPYGEYFFRNVNGSELLFYCTGVRKVNGVGGCQYMISTFNLAKIIVVGTCAGIDDTFRNLDIVVPNKAVQYDCTVKEVEPLIKQSFIVDIDLSIYGNQFLTGTIGTADKAVVMWKDYLELKKNAITIADTEAAAIAYCCKKNDVECIIIKGISDFPTDERDGDKFESNAQQINVYLENTPKVMNKIFKEYVDRFI</sequence>
<dbReference type="InterPro" id="IPR000845">
    <property type="entry name" value="Nucleoside_phosphorylase_d"/>
</dbReference>
<dbReference type="Pfam" id="PF01048">
    <property type="entry name" value="PNP_UDP_1"/>
    <property type="match status" value="1"/>
</dbReference>
<feature type="domain" description="Nucleoside phosphorylase" evidence="1">
    <location>
        <begin position="2"/>
        <end position="211"/>
    </location>
</feature>
<comment type="caution">
    <text evidence="2">The sequence shown here is derived from an EMBL/GenBank/DDBJ whole genome shotgun (WGS) entry which is preliminary data.</text>
</comment>
<dbReference type="EC" id="3.2.2.9" evidence="2"/>
<reference evidence="2" key="1">
    <citation type="submission" date="2021-01" db="EMBL/GenBank/DDBJ databases">
        <title>Genomic Encyclopedia of Type Strains, Phase IV (KMG-IV): sequencing the most valuable type-strain genomes for metagenomic binning, comparative biology and taxonomic classification.</title>
        <authorList>
            <person name="Goeker M."/>
        </authorList>
    </citation>
    <scope>NUCLEOTIDE SEQUENCE</scope>
    <source>
        <strain evidence="2">DSM 21943</strain>
    </source>
</reference>
<organism evidence="2 3">
    <name type="scientific">Shouchella xiaoxiensis</name>
    <dbReference type="NCBI Taxonomy" id="766895"/>
    <lineage>
        <taxon>Bacteria</taxon>
        <taxon>Bacillati</taxon>
        <taxon>Bacillota</taxon>
        <taxon>Bacilli</taxon>
        <taxon>Bacillales</taxon>
        <taxon>Bacillaceae</taxon>
        <taxon>Shouchella</taxon>
    </lineage>
</organism>
<keyword evidence="3" id="KW-1185">Reference proteome</keyword>
<dbReference type="PANTHER" id="PTHR46832">
    <property type="entry name" value="5'-METHYLTHIOADENOSINE/S-ADENOSYLHOMOCYSTEINE NUCLEOSIDASE"/>
    <property type="match status" value="1"/>
</dbReference>
<evidence type="ECO:0000313" key="3">
    <source>
        <dbReference type="Proteomes" id="UP001179280"/>
    </source>
</evidence>
<evidence type="ECO:0000313" key="2">
    <source>
        <dbReference type="EMBL" id="MBM7839603.1"/>
    </source>
</evidence>
<evidence type="ECO:0000259" key="1">
    <source>
        <dbReference type="Pfam" id="PF01048"/>
    </source>
</evidence>
<dbReference type="Proteomes" id="UP001179280">
    <property type="component" value="Unassembled WGS sequence"/>
</dbReference>
<keyword evidence="2" id="KW-0378">Hydrolase</keyword>
<keyword evidence="2" id="KW-0326">Glycosidase</keyword>
<proteinExistence type="predicted"/>
<dbReference type="PANTHER" id="PTHR46832:SF1">
    <property type="entry name" value="5'-METHYLTHIOADENOSINE_S-ADENOSYLHOMOCYSTEINE NUCLEOSIDASE"/>
    <property type="match status" value="1"/>
</dbReference>
<dbReference type="GO" id="GO:0102246">
    <property type="term" value="F:6-amino-6-deoxyfutalosine hydrolase activity"/>
    <property type="evidence" value="ECO:0007669"/>
    <property type="project" value="UniProtKB-EC"/>
</dbReference>
<dbReference type="EMBL" id="JAFBCV010000009">
    <property type="protein sequence ID" value="MBM7839603.1"/>
    <property type="molecule type" value="Genomic_DNA"/>
</dbReference>
<protein>
    <submittedName>
        <fullName evidence="2">Adenosylhomocysteine nucleosidase/adenosylhomocysteine/aminodeoxyfutalosine nucleosidase</fullName>
        <ecNumber evidence="2">3.2.2.30</ecNumber>
        <ecNumber evidence="2">3.2.2.9</ecNumber>
    </submittedName>
</protein>
<gene>
    <name evidence="2" type="ORF">JOC54_002883</name>
</gene>
<name>A0ABS2SVN6_9BACI</name>